<proteinExistence type="predicted"/>
<dbReference type="Pfam" id="PF04675">
    <property type="entry name" value="DNA_ligase_A_N"/>
    <property type="match status" value="1"/>
</dbReference>
<dbReference type="Gene3D" id="1.10.3260.10">
    <property type="entry name" value="DNA ligase, ATP-dependent, N-terminal domain"/>
    <property type="match status" value="1"/>
</dbReference>
<feature type="domain" description="DNA ligase ATP-dependent N-terminal" evidence="5">
    <location>
        <begin position="1014"/>
        <end position="1114"/>
    </location>
</feature>
<keyword evidence="3" id="KW-0040">ANK repeat</keyword>
<dbReference type="InterPro" id="IPR036599">
    <property type="entry name" value="DNA_ligase_N_sf"/>
</dbReference>
<sequence length="1125" mass="126053">MAVSDPTSFQRVFQRVASAQFRRPLLHLVSSQEGRERYLTQCVPLHKAALRGDWKEAKKLLDEDPTLLNSAITKGWATVLHVAVGANHERFVEELVKIMSREDLELQDDKNNTAFCFATAVGNVNIAEIMRRKNESLPTIRGGLGVTPLHLAVLQGRREMAEYLFPKTKEILYEEDWVTLFLICIESGLYELALEMLKEKESLAFARAENGETGLHILARKPSNCSSGSLLQYPKQLLHKCMKLKDPPALKLTKLLWEVFLKLEDSRMMEEIREPSQVTFLAAEVGNFEFLSVIMSTYPDLLWELNTMGRSIIHVAALHRHASIFNLIHELGPIKEFLFTFVDDEGSTLLHCVAEIARPDRLNIVSGAAFQMMLELTWFEEVKKIMQPLYIELPNNEGTIPRDLFTNKHEELLKKGESWMKRTASSCMVVSTLIATGVFSAAFSVPGGSPTPTTQPSNNAMDSDANQFNAPEGYFLSGTGESQAEFLKFCVPLHKYGLEGNWTEAEVILEKDERLKHAAITSGWSTLLHVAAGANHVHFVEELLQLLTDEQISLQDGKGNTAFCFAVASGNMRIVELLIKRNPHLPRIRGGEGHTPLKFALMQGKCYMAQFLYDKTRQVFEESDTESLFFTCVKTGNYHMALQMAREWPNLAWARDKNKDTALHLLALNQNPMDSCCHSPHLPNPIKINPGMNQLVIFQLVNYLWNTMLHEKTIPEAIKIIGEPYQVLFDAAEVGNFGFLSELISAHPSLIWEVDNKNQSIIHTAVSYRHASIFNLVHEIGSQKDLIVTYIVKEDNPSSSSPKTKNNNLLHLAAKLAPPDQLELVSGAALQMCLEIIWFKEVKKIMPPSYVIMKNSDGLTAKELFTAEHEGLRKKGEEWMKRTAEFCILIATVIATAVFSAAINIPGGIDDATKKPNYLNQTSFLVFAISDGAAFISSSTAILIFLSILMSRYAEDDFYKSLPLKLISGLITLFISIACMMVAFGSAFFITYNYGSRVVPDSIAVLVCPPLFLYIALQFSLCHSPHTPQPRERDSYGLKEFVLATSLIDALGISRYSLDALRLINWRKGGAATNATVENFGLVAIEVLHNRQGTASGGLTIRELNELLYRLASGENRCYARLYKF</sequence>
<dbReference type="GO" id="GO:0006310">
    <property type="term" value="P:DNA recombination"/>
    <property type="evidence" value="ECO:0007669"/>
    <property type="project" value="InterPro"/>
</dbReference>
<dbReference type="InterPro" id="IPR026961">
    <property type="entry name" value="PGG_dom"/>
</dbReference>
<dbReference type="GO" id="GO:0006281">
    <property type="term" value="P:DNA repair"/>
    <property type="evidence" value="ECO:0007669"/>
    <property type="project" value="InterPro"/>
</dbReference>
<dbReference type="AlphaFoldDB" id="A0A4D6NMT1"/>
<evidence type="ECO:0000256" key="1">
    <source>
        <dbReference type="ARBA" id="ARBA00004413"/>
    </source>
</evidence>
<dbReference type="SMART" id="SM00248">
    <property type="entry name" value="ANK"/>
    <property type="match status" value="10"/>
</dbReference>
<evidence type="ECO:0000259" key="5">
    <source>
        <dbReference type="Pfam" id="PF04675"/>
    </source>
</evidence>
<reference evidence="7 8" key="1">
    <citation type="submission" date="2019-04" db="EMBL/GenBank/DDBJ databases">
        <title>An improved genome assembly and genetic linkage map for asparagus bean, Vigna unguiculata ssp. sesquipedialis.</title>
        <authorList>
            <person name="Xia Q."/>
            <person name="Zhang R."/>
            <person name="Dong Y."/>
        </authorList>
    </citation>
    <scope>NUCLEOTIDE SEQUENCE [LARGE SCALE GENOMIC DNA]</scope>
    <source>
        <tissue evidence="7">Leaf</tissue>
    </source>
</reference>
<keyword evidence="4" id="KW-0472">Membrane</keyword>
<keyword evidence="4" id="KW-1133">Transmembrane helix</keyword>
<feature type="domain" description="PGG" evidence="6">
    <location>
        <begin position="877"/>
        <end position="990"/>
    </location>
</feature>
<keyword evidence="8" id="KW-1185">Reference proteome</keyword>
<feature type="transmembrane region" description="Helical" evidence="4">
    <location>
        <begin position="970"/>
        <end position="991"/>
    </location>
</feature>
<evidence type="ECO:0000313" key="7">
    <source>
        <dbReference type="EMBL" id="QCE13167.1"/>
    </source>
</evidence>
<feature type="domain" description="PGG" evidence="6">
    <location>
        <begin position="418"/>
        <end position="460"/>
    </location>
</feature>
<evidence type="ECO:0000313" key="8">
    <source>
        <dbReference type="Proteomes" id="UP000501690"/>
    </source>
</evidence>
<dbReference type="GO" id="GO:0003677">
    <property type="term" value="F:DNA binding"/>
    <property type="evidence" value="ECO:0007669"/>
    <property type="project" value="InterPro"/>
</dbReference>
<dbReference type="GO" id="GO:0005886">
    <property type="term" value="C:plasma membrane"/>
    <property type="evidence" value="ECO:0007669"/>
    <property type="project" value="UniProtKB-SubCell"/>
</dbReference>
<feature type="transmembrane region" description="Helical" evidence="4">
    <location>
        <begin position="1041"/>
        <end position="1058"/>
    </location>
</feature>
<gene>
    <name evidence="7" type="ORF">DEO72_LG11g160</name>
</gene>
<name>A0A4D6NMT1_VIGUN</name>
<evidence type="ECO:0000256" key="2">
    <source>
        <dbReference type="ARBA" id="ARBA00022598"/>
    </source>
</evidence>
<dbReference type="PANTHER" id="PTHR24177:SF437">
    <property type="entry name" value="ANKYRIN REPEAT PROTEIN"/>
    <property type="match status" value="1"/>
</dbReference>
<dbReference type="Pfam" id="PF12796">
    <property type="entry name" value="Ank_2"/>
    <property type="match status" value="2"/>
</dbReference>
<protein>
    <submittedName>
        <fullName evidence="7">DNA ligase 4</fullName>
    </submittedName>
</protein>
<organism evidence="7 8">
    <name type="scientific">Vigna unguiculata</name>
    <name type="common">Cowpea</name>
    <dbReference type="NCBI Taxonomy" id="3917"/>
    <lineage>
        <taxon>Eukaryota</taxon>
        <taxon>Viridiplantae</taxon>
        <taxon>Streptophyta</taxon>
        <taxon>Embryophyta</taxon>
        <taxon>Tracheophyta</taxon>
        <taxon>Spermatophyta</taxon>
        <taxon>Magnoliopsida</taxon>
        <taxon>eudicotyledons</taxon>
        <taxon>Gunneridae</taxon>
        <taxon>Pentapetalae</taxon>
        <taxon>rosids</taxon>
        <taxon>fabids</taxon>
        <taxon>Fabales</taxon>
        <taxon>Fabaceae</taxon>
        <taxon>Papilionoideae</taxon>
        <taxon>50 kb inversion clade</taxon>
        <taxon>NPAAA clade</taxon>
        <taxon>indigoferoid/millettioid clade</taxon>
        <taxon>Phaseoleae</taxon>
        <taxon>Vigna</taxon>
    </lineage>
</organism>
<accession>A0A4D6NMT1</accession>
<dbReference type="PROSITE" id="PS50088">
    <property type="entry name" value="ANK_REPEAT"/>
    <property type="match status" value="1"/>
</dbReference>
<dbReference type="InterPro" id="IPR002110">
    <property type="entry name" value="Ankyrin_rpt"/>
</dbReference>
<dbReference type="GO" id="GO:0003910">
    <property type="term" value="F:DNA ligase (ATP) activity"/>
    <property type="evidence" value="ECO:0007669"/>
    <property type="project" value="InterPro"/>
</dbReference>
<dbReference type="InterPro" id="IPR036770">
    <property type="entry name" value="Ankyrin_rpt-contain_sf"/>
</dbReference>
<dbReference type="EMBL" id="CP039355">
    <property type="protein sequence ID" value="QCE13167.1"/>
    <property type="molecule type" value="Genomic_DNA"/>
</dbReference>
<keyword evidence="4" id="KW-0812">Transmembrane</keyword>
<dbReference type="Proteomes" id="UP000501690">
    <property type="component" value="Linkage Group LG11"/>
</dbReference>
<keyword evidence="2 7" id="KW-0436">Ligase</keyword>
<feature type="repeat" description="ANK" evidence="3">
    <location>
        <begin position="144"/>
        <end position="176"/>
    </location>
</feature>
<feature type="transmembrane region" description="Helical" evidence="4">
    <location>
        <begin position="883"/>
        <end position="903"/>
    </location>
</feature>
<feature type="transmembrane region" description="Helical" evidence="4">
    <location>
        <begin position="924"/>
        <end position="950"/>
    </location>
</feature>
<dbReference type="PANTHER" id="PTHR24177">
    <property type="entry name" value="CASKIN"/>
    <property type="match status" value="1"/>
</dbReference>
<dbReference type="Gene3D" id="1.25.40.20">
    <property type="entry name" value="Ankyrin repeat-containing domain"/>
    <property type="match status" value="3"/>
</dbReference>
<dbReference type="SUPFAM" id="SSF48403">
    <property type="entry name" value="Ankyrin repeat"/>
    <property type="match status" value="3"/>
</dbReference>
<dbReference type="InterPro" id="IPR012308">
    <property type="entry name" value="DNA_ligase_ATP-dep_N"/>
</dbReference>
<dbReference type="PROSITE" id="PS50297">
    <property type="entry name" value="ANK_REP_REGION"/>
    <property type="match status" value="1"/>
</dbReference>
<dbReference type="Pfam" id="PF13962">
    <property type="entry name" value="PGG"/>
    <property type="match status" value="2"/>
</dbReference>
<feature type="transmembrane region" description="Helical" evidence="4">
    <location>
        <begin position="1003"/>
        <end position="1021"/>
    </location>
</feature>
<evidence type="ECO:0000256" key="3">
    <source>
        <dbReference type="PROSITE-ProRule" id="PRU00023"/>
    </source>
</evidence>
<evidence type="ECO:0000259" key="6">
    <source>
        <dbReference type="Pfam" id="PF13962"/>
    </source>
</evidence>
<evidence type="ECO:0000256" key="4">
    <source>
        <dbReference type="SAM" id="Phobius"/>
    </source>
</evidence>
<comment type="subcellular location">
    <subcellularLocation>
        <location evidence="1">Cell membrane</location>
        <topology evidence="1">Peripheral membrane protein</topology>
        <orientation evidence="1">Cytoplasmic side</orientation>
    </subcellularLocation>
</comment>